<gene>
    <name evidence="6" type="ordered locus">KOX_08450</name>
</gene>
<comment type="subcellular location">
    <subcellularLocation>
        <location evidence="1">Fimbrium</location>
    </subcellularLocation>
</comment>
<dbReference type="GO" id="GO:0043709">
    <property type="term" value="P:cell adhesion involved in single-species biofilm formation"/>
    <property type="evidence" value="ECO:0007669"/>
    <property type="project" value="TreeGrafter"/>
</dbReference>
<dbReference type="PANTHER" id="PTHR33420">
    <property type="entry name" value="FIMBRIAL SUBUNIT ELFA-RELATED"/>
    <property type="match status" value="1"/>
</dbReference>
<dbReference type="AlphaFoldDB" id="A0A0H3H564"/>
<organism evidence="6 7">
    <name type="scientific">Klebsiella michiganensis (strain ATCC 8724 / DSM 4798 / JCM 20051 / NBRC 3318 / NRRL B-199 / KCTC 1686 / BUCSAV 143 / CCM 1901)</name>
    <dbReference type="NCBI Taxonomy" id="1006551"/>
    <lineage>
        <taxon>Bacteria</taxon>
        <taxon>Pseudomonadati</taxon>
        <taxon>Pseudomonadota</taxon>
        <taxon>Gammaproteobacteria</taxon>
        <taxon>Enterobacterales</taxon>
        <taxon>Enterobacteriaceae</taxon>
        <taxon>Klebsiella/Raoultella group</taxon>
        <taxon>Klebsiella</taxon>
    </lineage>
</organism>
<evidence type="ECO:0000313" key="6">
    <source>
        <dbReference type="EMBL" id="AEX03418.1"/>
    </source>
</evidence>
<comment type="similarity">
    <text evidence="2">Belongs to the fimbrial protein family.</text>
</comment>
<dbReference type="EMBL" id="CP003218">
    <property type="protein sequence ID" value="AEX03418.1"/>
    <property type="molecule type" value="Genomic_DNA"/>
</dbReference>
<keyword evidence="4" id="KW-0281">Fimbrium</keyword>
<protein>
    <submittedName>
        <fullName evidence="6">Putative major fimbrial protein SthE</fullName>
    </submittedName>
</protein>
<dbReference type="Proteomes" id="UP000007843">
    <property type="component" value="Chromosome"/>
</dbReference>
<evidence type="ECO:0000256" key="3">
    <source>
        <dbReference type="ARBA" id="ARBA00022729"/>
    </source>
</evidence>
<reference evidence="6 7" key="1">
    <citation type="journal article" date="2012" name="J. Bacteriol.">
        <title>Complete genome sequence of Klebsiella oxytoca KCTC 1686, used in production of 2,3-butanediol.</title>
        <authorList>
            <person name="Shin S.H."/>
            <person name="Kim S."/>
            <person name="Kim J.Y."/>
            <person name="Lee S."/>
            <person name="Um Y."/>
            <person name="Oh M.K."/>
            <person name="Kim Y.R."/>
            <person name="Lee J."/>
            <person name="Yang K.S."/>
        </authorList>
    </citation>
    <scope>NUCLEOTIDE SEQUENCE [LARGE SCALE GENOMIC DNA]</scope>
    <source>
        <strain evidence="7">ATCC 8724 / DSM 4798 / JCM 20051 / NBRC 3318 / NRRL B-199 / KCTC 1686</strain>
    </source>
</reference>
<dbReference type="InterPro" id="IPR036937">
    <property type="entry name" value="Adhesion_dom_fimbrial_sf"/>
</dbReference>
<dbReference type="Gene3D" id="2.60.40.1090">
    <property type="entry name" value="Fimbrial-type adhesion domain"/>
    <property type="match status" value="1"/>
</dbReference>
<evidence type="ECO:0000259" key="5">
    <source>
        <dbReference type="Pfam" id="PF00419"/>
    </source>
</evidence>
<dbReference type="Pfam" id="PF00419">
    <property type="entry name" value="Fimbrial"/>
    <property type="match status" value="1"/>
</dbReference>
<dbReference type="HOGENOM" id="CLU_1452655_0_0_6"/>
<evidence type="ECO:0000313" key="7">
    <source>
        <dbReference type="Proteomes" id="UP000007843"/>
    </source>
</evidence>
<dbReference type="PATRIC" id="fig|1006551.4.peg.1703"/>
<keyword evidence="3" id="KW-0732">Signal</keyword>
<sequence length="186" mass="19574">MKDSNGELVISQLHISGTTHIQLVPMGCTASTAALNFQMGSVKTSEFNVSNKVGSVHQTLTLTCEPGTFVTMRVTATEAEGDNPGHSVIALTPGENVATGVGVQLNIFDTALAVNNSIYRVFAESKRTTVTNSEAEASYSIFTDPDNPGGAEASNTLTFTANYYKYGTEVTPGEANASGTLTFSYN</sequence>
<dbReference type="GO" id="GO:0009289">
    <property type="term" value="C:pilus"/>
    <property type="evidence" value="ECO:0007669"/>
    <property type="project" value="UniProtKB-SubCell"/>
</dbReference>
<evidence type="ECO:0000256" key="2">
    <source>
        <dbReference type="ARBA" id="ARBA00006671"/>
    </source>
</evidence>
<evidence type="ECO:0000256" key="1">
    <source>
        <dbReference type="ARBA" id="ARBA00004561"/>
    </source>
</evidence>
<dbReference type="PANTHER" id="PTHR33420:SF12">
    <property type="entry name" value="FIMBRIN-LIKE PROTEIN FIMI-RELATED"/>
    <property type="match status" value="1"/>
</dbReference>
<dbReference type="InterPro" id="IPR008966">
    <property type="entry name" value="Adhesion_dom_sf"/>
</dbReference>
<dbReference type="SUPFAM" id="SSF49401">
    <property type="entry name" value="Bacterial adhesins"/>
    <property type="match status" value="1"/>
</dbReference>
<dbReference type="InterPro" id="IPR000259">
    <property type="entry name" value="Adhesion_dom_fimbrial"/>
</dbReference>
<name>A0A0H3H564_KLEM8</name>
<evidence type="ECO:0000256" key="4">
    <source>
        <dbReference type="ARBA" id="ARBA00023263"/>
    </source>
</evidence>
<dbReference type="InterPro" id="IPR050263">
    <property type="entry name" value="Bact_Fimbrial_Adh_Pro"/>
</dbReference>
<dbReference type="KEGG" id="kox:KOX_08450"/>
<accession>A0A0H3H564</accession>
<proteinExistence type="inferred from homology"/>
<feature type="domain" description="Fimbrial-type adhesion" evidence="5">
    <location>
        <begin position="15"/>
        <end position="185"/>
    </location>
</feature>